<feature type="domain" description="Trimeric autotransporter adhesin YadA-like stalk" evidence="12">
    <location>
        <begin position="674"/>
        <end position="713"/>
    </location>
</feature>
<evidence type="ECO:0000259" key="12">
    <source>
        <dbReference type="Pfam" id="PF05662"/>
    </source>
</evidence>
<dbReference type="SUPFAM" id="SSF54523">
    <property type="entry name" value="Pili subunits"/>
    <property type="match status" value="1"/>
</dbReference>
<dbReference type="SUPFAM" id="SSF101967">
    <property type="entry name" value="Adhesin YadA, collagen-binding domain"/>
    <property type="match status" value="6"/>
</dbReference>
<accession>A0A4R1KSB6</accession>
<dbReference type="Proteomes" id="UP000295496">
    <property type="component" value="Unassembled WGS sequence"/>
</dbReference>
<evidence type="ECO:0000256" key="7">
    <source>
        <dbReference type="ARBA" id="ARBA00022729"/>
    </source>
</evidence>
<keyword evidence="6" id="KW-0812">Transmembrane</keyword>
<comment type="subcellular location">
    <subcellularLocation>
        <location evidence="2">Cell outer membrane</location>
    </subcellularLocation>
    <subcellularLocation>
        <location evidence="1">Cell surface</location>
    </subcellularLocation>
</comment>
<evidence type="ECO:0000256" key="10">
    <source>
        <dbReference type="ARBA" id="ARBA00023237"/>
    </source>
</evidence>
<dbReference type="Gene3D" id="2.150.10.10">
    <property type="entry name" value="Serralysin-like metalloprotease, C-terminal"/>
    <property type="match status" value="2"/>
</dbReference>
<keyword evidence="14" id="KW-1185">Reference proteome</keyword>
<evidence type="ECO:0000256" key="5">
    <source>
        <dbReference type="ARBA" id="ARBA00022452"/>
    </source>
</evidence>
<feature type="domain" description="Trimeric autotransporter adhesin YadA-like stalk" evidence="12">
    <location>
        <begin position="1263"/>
        <end position="1292"/>
    </location>
</feature>
<organism evidence="13 14">
    <name type="scientific">Lonepinella koalarum</name>
    <dbReference type="NCBI Taxonomy" id="53417"/>
    <lineage>
        <taxon>Bacteria</taxon>
        <taxon>Pseudomonadati</taxon>
        <taxon>Pseudomonadota</taxon>
        <taxon>Gammaproteobacteria</taxon>
        <taxon>Pasteurellales</taxon>
        <taxon>Pasteurellaceae</taxon>
        <taxon>Lonepinella</taxon>
    </lineage>
</organism>
<dbReference type="GO" id="GO:0015031">
    <property type="term" value="P:protein transport"/>
    <property type="evidence" value="ECO:0007669"/>
    <property type="project" value="UniProtKB-KW"/>
</dbReference>
<feature type="domain" description="Trimeric autotransporter adhesin YadA-like C-terminal membrane anchor" evidence="11">
    <location>
        <begin position="1317"/>
        <end position="1377"/>
    </location>
</feature>
<keyword evidence="9" id="KW-0472">Membrane</keyword>
<dbReference type="Pfam" id="PF05662">
    <property type="entry name" value="YadA_stalk"/>
    <property type="match status" value="8"/>
</dbReference>
<dbReference type="GO" id="GO:0009986">
    <property type="term" value="C:cell surface"/>
    <property type="evidence" value="ECO:0007669"/>
    <property type="project" value="UniProtKB-SubCell"/>
</dbReference>
<evidence type="ECO:0000256" key="1">
    <source>
        <dbReference type="ARBA" id="ARBA00004241"/>
    </source>
</evidence>
<evidence type="ECO:0000256" key="8">
    <source>
        <dbReference type="ARBA" id="ARBA00022927"/>
    </source>
</evidence>
<comment type="similarity">
    <text evidence="3">Belongs to the autotransporter-2 (AT-2) (TC 1.B.40) family.</text>
</comment>
<dbReference type="InterPro" id="IPR008635">
    <property type="entry name" value="Coiled_stalk_dom"/>
</dbReference>
<dbReference type="InterPro" id="IPR011049">
    <property type="entry name" value="Serralysin-like_metalloprot_C"/>
</dbReference>
<protein>
    <submittedName>
        <fullName evidence="13">Autotransporter adhesin</fullName>
    </submittedName>
</protein>
<feature type="domain" description="Trimeric autotransporter adhesin YadA-like stalk" evidence="12">
    <location>
        <begin position="434"/>
        <end position="473"/>
    </location>
</feature>
<dbReference type="InterPro" id="IPR005594">
    <property type="entry name" value="YadA_C"/>
</dbReference>
<evidence type="ECO:0000256" key="9">
    <source>
        <dbReference type="ARBA" id="ARBA00023136"/>
    </source>
</evidence>
<dbReference type="Gene3D" id="2.20.70.140">
    <property type="match status" value="5"/>
</dbReference>
<keyword evidence="5" id="KW-1134">Transmembrane beta strand</keyword>
<feature type="domain" description="Trimeric autotransporter adhesin YadA-like stalk" evidence="12">
    <location>
        <begin position="189"/>
        <end position="219"/>
    </location>
</feature>
<dbReference type="Gene3D" id="3.30.1300.30">
    <property type="entry name" value="GSPII I/J protein-like"/>
    <property type="match status" value="1"/>
</dbReference>
<evidence type="ECO:0000256" key="3">
    <source>
        <dbReference type="ARBA" id="ARBA00005848"/>
    </source>
</evidence>
<dbReference type="GO" id="GO:0009279">
    <property type="term" value="C:cell outer membrane"/>
    <property type="evidence" value="ECO:0007669"/>
    <property type="project" value="UniProtKB-SubCell"/>
</dbReference>
<keyword evidence="7" id="KW-0732">Signal</keyword>
<dbReference type="Gene3D" id="1.20.5.170">
    <property type="match status" value="2"/>
</dbReference>
<proteinExistence type="inferred from homology"/>
<evidence type="ECO:0000256" key="6">
    <source>
        <dbReference type="ARBA" id="ARBA00022692"/>
    </source>
</evidence>
<evidence type="ECO:0000313" key="14">
    <source>
        <dbReference type="Proteomes" id="UP000295496"/>
    </source>
</evidence>
<dbReference type="Gene3D" id="6.20.50.100">
    <property type="match status" value="4"/>
</dbReference>
<name>A0A4R1KSB6_9PAST</name>
<dbReference type="InterPro" id="IPR045584">
    <property type="entry name" value="Pilin-like"/>
</dbReference>
<feature type="domain" description="Trimeric autotransporter adhesin YadA-like stalk" evidence="12">
    <location>
        <begin position="1038"/>
        <end position="1074"/>
    </location>
</feature>
<feature type="domain" description="Trimeric autotransporter adhesin YadA-like stalk" evidence="12">
    <location>
        <begin position="914"/>
        <end position="954"/>
    </location>
</feature>
<feature type="domain" description="Trimeric autotransporter adhesin YadA-like stalk" evidence="12">
    <location>
        <begin position="54"/>
        <end position="98"/>
    </location>
</feature>
<dbReference type="EMBL" id="SMGJ01000007">
    <property type="protein sequence ID" value="TCK67119.1"/>
    <property type="molecule type" value="Genomic_DNA"/>
</dbReference>
<evidence type="ECO:0000256" key="4">
    <source>
        <dbReference type="ARBA" id="ARBA00022448"/>
    </source>
</evidence>
<keyword evidence="8" id="KW-0653">Protein transport</keyword>
<comment type="caution">
    <text evidence="13">The sequence shown here is derived from an EMBL/GenBank/DDBJ whole genome shotgun (WGS) entry which is preliminary data.</text>
</comment>
<reference evidence="13 14" key="1">
    <citation type="submission" date="2019-03" db="EMBL/GenBank/DDBJ databases">
        <title>Genomic Encyclopedia of Type Strains, Phase IV (KMG-IV): sequencing the most valuable type-strain genomes for metagenomic binning, comparative biology and taxonomic classification.</title>
        <authorList>
            <person name="Goeker M."/>
        </authorList>
    </citation>
    <scope>NUCLEOTIDE SEQUENCE [LARGE SCALE GENOMIC DNA]</scope>
    <source>
        <strain evidence="13 14">DSM 10053</strain>
    </source>
</reference>
<keyword evidence="4" id="KW-0813">Transport</keyword>
<evidence type="ECO:0000313" key="13">
    <source>
        <dbReference type="EMBL" id="TCK67119.1"/>
    </source>
</evidence>
<feature type="domain" description="Trimeric autotransporter adhesin YadA-like stalk" evidence="12">
    <location>
        <begin position="1126"/>
        <end position="1163"/>
    </location>
</feature>
<gene>
    <name evidence="13" type="ORF">EV692_2025</name>
</gene>
<evidence type="ECO:0000256" key="2">
    <source>
        <dbReference type="ARBA" id="ARBA00004442"/>
    </source>
</evidence>
<dbReference type="Pfam" id="PF03895">
    <property type="entry name" value="YadA_anchor"/>
    <property type="match status" value="1"/>
</dbReference>
<evidence type="ECO:0000259" key="11">
    <source>
        <dbReference type="Pfam" id="PF03895"/>
    </source>
</evidence>
<sequence length="1377" mass="139205">MEVRLAKELTNLTSATFGTDSDKTVINKDGITITNSGKANVSLTDTGLDNGNNKIINVANGTVSSTSTDAVNGSQLYATNTIANAANNTANNANTTVNKGWNIKTSQSQGGNVSNNTTTNVKMGDTVTIDAGQNINITQNGQNISIATSMTPTFTSATFGGNTVINGSGLTITGGPNVTTAGIDAGNKKITNVSAGVADTDAVNMSQLNATISTASDNTYWNIQENGTQKDQVKNNDNVSFANGTGTTATVDLTGTTSTVKYSVNKSDLTVNSTTGKVDAPTVGDYFATAEQVAKAINDSEKTTSVNSTTDAITVTSTTSGQNTNYALDLSQVTKDSLKNADSALQSFTVGADNTGTNVTVNQTQAHFDIIGGNSNINTTVSGNQIKVNLNNTLDLSSGGSVTIGDTLLNSTGLTIKNGPSITKSGINAGNHTITNVANGTNGTDAVNLNQLNAVNATASAGWNLNTSGNATVANVAPNSTVTFNGDNNINVTHTGSTVNFTLASNLTATTITLKGEAGTNGTIGLDGANGTIGLTGKDGASANITVVNGTNGIDGTNITRIVYDNQTVATLNDGLKFAGNQGDTIAKKLGETLTIKGSLANESAATAENIRVDSESGNLVIKLAQNLTNLTSATFGTSDTDKTVINKDGVTITNGTNTVSLTETGLNNGGNNITNVANGTNGTDAVNLNQLNAVNATASAGWNLNTSGNATVANVAPNSTVTFNGDNNINVTHTGSTVNFTLASNLTATTITLKGEAGTNGTIGLDGANGTIGLTGKDGASANITVVNGTNGIDGTNITRIVYDNQTVATLNDGLFFTGDDTNVTVGKKLNETLTIKGNLSQSANVTDQNLRVDVVDKALVIKMAKDLTDLNSATFGTSDTDKTVINKDGVTITNGTNTVSLTETGLNNGDNKITNVSAGIADTDAVNMNQLNAVNTTANAGWTLTDGTNTSTVKPNATVALTNTDGNINIINNNGSVTFDLANELDLGANGSVTIGNTSVNNDGLTVGNTSVSNNGLTIVGGPSVTKNGIDAANTKVTGVAAGDISATSTDAINGSQIYQIEQNVTAAKTEVGAGKNISVSSTTGANGQTVYTVATTPEVDFDKLTVGNVTISKDNGISAGNAKITQVAAGKLSESSKDAVNGSQLYQTNQNVTNLSNEVAKGWDVTTGVVEGSTGNVTGSATANVAMGDTVSVKAGNNIAITQEGKNIAIATSLTPTFETVTTETVTVGKGSNTATIGTIEDSHGKAINIAGSDGSSPTRITNVAAGQADTDAVNVGQVRNVAQNVSKLDQRVSKLDKRIRGIGANAAAASSLPQVYMPGKSMVAAAGGAYSGASALAIGYSRASDNGKVIIKLNGTANSEGHYSGGVGVGYQW</sequence>
<keyword evidence="10" id="KW-0998">Cell outer membrane</keyword>
<dbReference type="RefSeq" id="WP_391540679.1">
    <property type="nucleotide sequence ID" value="NZ_CP170642.1"/>
</dbReference>